<keyword evidence="3" id="KW-1185">Reference proteome</keyword>
<dbReference type="EMBL" id="JNBS01000251">
    <property type="protein sequence ID" value="OQS07319.1"/>
    <property type="molecule type" value="Genomic_DNA"/>
</dbReference>
<reference evidence="2 3" key="1">
    <citation type="journal article" date="2014" name="Genome Biol. Evol.">
        <title>The secreted proteins of Achlya hypogyna and Thraustotheca clavata identify the ancestral oomycete secretome and reveal gene acquisitions by horizontal gene transfer.</title>
        <authorList>
            <person name="Misner I."/>
            <person name="Blouin N."/>
            <person name="Leonard G."/>
            <person name="Richards T.A."/>
            <person name="Lane C.E."/>
        </authorList>
    </citation>
    <scope>NUCLEOTIDE SEQUENCE [LARGE SCALE GENOMIC DNA]</scope>
    <source>
        <strain evidence="2 3">ATCC 34112</strain>
    </source>
</reference>
<keyword evidence="1" id="KW-0812">Transmembrane</keyword>
<sequence length="558" mass="63070">MNATQYINVFIDFIIAPCSIAVWAKSYMNTENIYQMDIDGQCLRYALDGPREVNQFDSDITKFEETGFTVWGGEIIHNYVHPTTENVALHEYVSQLQPYNKADDKAAIAMWRNKLFLNLSTCLERRAQLVNAAMMVLDYNKKHHCNFYEQPELQGLNQIEYAQIGNLTSWNNLFKQLIAVITNEPFEQRKALEELGLLGGGCFSSCKNASASGGMTLTIKRSGSCITSCFGLDSGSSNIQLTNLSTDGVRLPYSDYPTYLVDMLFAGTQASIVITKSNGSEAIILNFIALMSLTGYEYFFLGISIYLYKTAQWVHKKPRSLKKDQMLYSIVNCSISSVIWAHYRTSMTFIGFLGLIAYHIDVSRSSCHWDDSIFDIAQDSLHSCQVFYALVLMDRMPGIAIYMPGYIVAAILHGLVPFSVLAILVVKLQALSLIHNRLLLVLEWCVVITILRTPVSCSYVHLVEKFLTLIGARKQIIALKSPFRAMLGDHYSIESALIQKEDATYIPLSILMETSKIKLQNIHDHQYFVFGLDDVPAPREHPSWVSSHLEYYVCVHKE</sequence>
<feature type="transmembrane region" description="Helical" evidence="1">
    <location>
        <begin position="283"/>
        <end position="306"/>
    </location>
</feature>
<gene>
    <name evidence="2" type="ORF">THRCLA_00668</name>
</gene>
<organism evidence="2 3">
    <name type="scientific">Thraustotheca clavata</name>
    <dbReference type="NCBI Taxonomy" id="74557"/>
    <lineage>
        <taxon>Eukaryota</taxon>
        <taxon>Sar</taxon>
        <taxon>Stramenopiles</taxon>
        <taxon>Oomycota</taxon>
        <taxon>Saprolegniomycetes</taxon>
        <taxon>Saprolegniales</taxon>
        <taxon>Achlyaceae</taxon>
        <taxon>Thraustotheca</taxon>
    </lineage>
</organism>
<keyword evidence="1" id="KW-0472">Membrane</keyword>
<protein>
    <submittedName>
        <fullName evidence="2">Uncharacterized protein</fullName>
    </submittedName>
</protein>
<dbReference type="Proteomes" id="UP000243217">
    <property type="component" value="Unassembled WGS sequence"/>
</dbReference>
<dbReference type="AlphaFoldDB" id="A0A1W0AAW4"/>
<comment type="caution">
    <text evidence="2">The sequence shown here is derived from an EMBL/GenBank/DDBJ whole genome shotgun (WGS) entry which is preliminary data.</text>
</comment>
<evidence type="ECO:0000313" key="2">
    <source>
        <dbReference type="EMBL" id="OQS07319.1"/>
    </source>
</evidence>
<evidence type="ECO:0000256" key="1">
    <source>
        <dbReference type="SAM" id="Phobius"/>
    </source>
</evidence>
<accession>A0A1W0AAW4</accession>
<keyword evidence="1" id="KW-1133">Transmembrane helix</keyword>
<evidence type="ECO:0000313" key="3">
    <source>
        <dbReference type="Proteomes" id="UP000243217"/>
    </source>
</evidence>
<feature type="transmembrane region" description="Helical" evidence="1">
    <location>
        <begin position="399"/>
        <end position="426"/>
    </location>
</feature>
<feature type="transmembrane region" description="Helical" evidence="1">
    <location>
        <begin position="326"/>
        <end position="343"/>
    </location>
</feature>
<dbReference type="STRING" id="74557.A0A1W0AAW4"/>
<proteinExistence type="predicted"/>
<name>A0A1W0AAW4_9STRA</name>
<feature type="transmembrane region" description="Helical" evidence="1">
    <location>
        <begin position="438"/>
        <end position="455"/>
    </location>
</feature>